<feature type="transmembrane region" description="Helical" evidence="7">
    <location>
        <begin position="364"/>
        <end position="386"/>
    </location>
</feature>
<feature type="transmembrane region" description="Helical" evidence="7">
    <location>
        <begin position="39"/>
        <end position="59"/>
    </location>
</feature>
<keyword evidence="3 7" id="KW-0812">Transmembrane</keyword>
<dbReference type="Pfam" id="PF00999">
    <property type="entry name" value="Na_H_Exchanger"/>
    <property type="match status" value="1"/>
</dbReference>
<proteinExistence type="predicted"/>
<feature type="transmembrane region" description="Helical" evidence="7">
    <location>
        <begin position="195"/>
        <end position="212"/>
    </location>
</feature>
<feature type="domain" description="Cation/H+ exchanger transmembrane" evidence="8">
    <location>
        <begin position="23"/>
        <end position="386"/>
    </location>
</feature>
<feature type="transmembrane region" description="Helical" evidence="7">
    <location>
        <begin position="273"/>
        <end position="290"/>
    </location>
</feature>
<feature type="transmembrane region" description="Helical" evidence="7">
    <location>
        <begin position="6"/>
        <end position="27"/>
    </location>
</feature>
<accession>A0ABW6PDU9</accession>
<evidence type="ECO:0000256" key="5">
    <source>
        <dbReference type="ARBA" id="ARBA00023065"/>
    </source>
</evidence>
<feature type="transmembrane region" description="Helical" evidence="7">
    <location>
        <begin position="219"/>
        <end position="239"/>
    </location>
</feature>
<keyword evidence="5" id="KW-0406">Ion transport</keyword>
<keyword evidence="6 7" id="KW-0472">Membrane</keyword>
<sequence>MSSGQLVIIFIDLVVIMAAARALGWLACRLGQPAVIGEIGAGVLAGPTVLGHSLSGLIFPHEARPYLSLLAQVGVATFMFLAGMELDRSVFSSRRRLISAMSIAAYIGPFVLGCGVAALSLSRHQTADRVPYIVFVACALAVTAFPVLARVLQDRHLMHTEVGKLSLASAAIVDIFAWSVLAAALMSAGSSTGRAWRWVVLIPMAGVMWWLVRPVLVWLGSRATGQTMVVIAVAGTLLFGAATEWIGLHMIFGAFAFGLVFPRERRLIVEPGARVVSAILLPGFFVVAGLSVDLRALDTTAIGELAVIVIAAILGKVGSVYLVGRIMGLESRSALAVASLLNTRGLTELVILDIGLTTGLINGALYSMLVVMALVTTAMTAPLLMWSGMASGDPPRIATGLQNRHRDAENVACLAEEASVGGK</sequence>
<dbReference type="EMBL" id="JBIAMT010000008">
    <property type="protein sequence ID" value="MFF0501277.1"/>
    <property type="molecule type" value="Genomic_DNA"/>
</dbReference>
<organism evidence="9 10">
    <name type="scientific">Nocardia aobensis</name>
    <dbReference type="NCBI Taxonomy" id="257277"/>
    <lineage>
        <taxon>Bacteria</taxon>
        <taxon>Bacillati</taxon>
        <taxon>Actinomycetota</taxon>
        <taxon>Actinomycetes</taxon>
        <taxon>Mycobacteriales</taxon>
        <taxon>Nocardiaceae</taxon>
        <taxon>Nocardia</taxon>
    </lineage>
</organism>
<evidence type="ECO:0000256" key="3">
    <source>
        <dbReference type="ARBA" id="ARBA00022692"/>
    </source>
</evidence>
<dbReference type="InterPro" id="IPR050794">
    <property type="entry name" value="CPA2_transporter"/>
</dbReference>
<feature type="transmembrane region" description="Helical" evidence="7">
    <location>
        <begin position="165"/>
        <end position="189"/>
    </location>
</feature>
<keyword evidence="10" id="KW-1185">Reference proteome</keyword>
<keyword evidence="4 7" id="KW-1133">Transmembrane helix</keyword>
<dbReference type="PANTHER" id="PTHR32468">
    <property type="entry name" value="CATION/H + ANTIPORTER"/>
    <property type="match status" value="1"/>
</dbReference>
<keyword evidence="2" id="KW-0813">Transport</keyword>
<comment type="caution">
    <text evidence="9">The sequence shown here is derived from an EMBL/GenBank/DDBJ whole genome shotgun (WGS) entry which is preliminary data.</text>
</comment>
<dbReference type="PANTHER" id="PTHR32468:SF0">
    <property type="entry name" value="K(+)_H(+) ANTIPORTER 1"/>
    <property type="match status" value="1"/>
</dbReference>
<feature type="transmembrane region" description="Helical" evidence="7">
    <location>
        <begin position="65"/>
        <end position="86"/>
    </location>
</feature>
<feature type="transmembrane region" description="Helical" evidence="7">
    <location>
        <begin position="132"/>
        <end position="153"/>
    </location>
</feature>
<dbReference type="Proteomes" id="UP001601442">
    <property type="component" value="Unassembled WGS sequence"/>
</dbReference>
<gene>
    <name evidence="9" type="ORF">ACFYU5_33115</name>
</gene>
<comment type="subcellular location">
    <subcellularLocation>
        <location evidence="1">Membrane</location>
        <topology evidence="1">Multi-pass membrane protein</topology>
    </subcellularLocation>
</comment>
<dbReference type="InterPro" id="IPR006153">
    <property type="entry name" value="Cation/H_exchanger_TM"/>
</dbReference>
<dbReference type="InterPro" id="IPR038770">
    <property type="entry name" value="Na+/solute_symporter_sf"/>
</dbReference>
<feature type="transmembrane region" description="Helical" evidence="7">
    <location>
        <begin position="98"/>
        <end position="120"/>
    </location>
</feature>
<evidence type="ECO:0000256" key="6">
    <source>
        <dbReference type="ARBA" id="ARBA00023136"/>
    </source>
</evidence>
<reference evidence="9 10" key="1">
    <citation type="submission" date="2024-10" db="EMBL/GenBank/DDBJ databases">
        <title>The Natural Products Discovery Center: Release of the First 8490 Sequenced Strains for Exploring Actinobacteria Biosynthetic Diversity.</title>
        <authorList>
            <person name="Kalkreuter E."/>
            <person name="Kautsar S.A."/>
            <person name="Yang D."/>
            <person name="Bader C.D."/>
            <person name="Teijaro C.N."/>
            <person name="Fluegel L."/>
            <person name="Davis C.M."/>
            <person name="Simpson J.R."/>
            <person name="Lauterbach L."/>
            <person name="Steele A.D."/>
            <person name="Gui C."/>
            <person name="Meng S."/>
            <person name="Li G."/>
            <person name="Viehrig K."/>
            <person name="Ye F."/>
            <person name="Su P."/>
            <person name="Kiefer A.F."/>
            <person name="Nichols A."/>
            <person name="Cepeda A.J."/>
            <person name="Yan W."/>
            <person name="Fan B."/>
            <person name="Jiang Y."/>
            <person name="Adhikari A."/>
            <person name="Zheng C.-J."/>
            <person name="Schuster L."/>
            <person name="Cowan T.M."/>
            <person name="Smanski M.J."/>
            <person name="Chevrette M.G."/>
            <person name="De Carvalho L.P.S."/>
            <person name="Shen B."/>
        </authorList>
    </citation>
    <scope>NUCLEOTIDE SEQUENCE [LARGE SCALE GENOMIC DNA]</scope>
    <source>
        <strain evidence="9 10">NPDC004119</strain>
    </source>
</reference>
<evidence type="ECO:0000256" key="7">
    <source>
        <dbReference type="SAM" id="Phobius"/>
    </source>
</evidence>
<protein>
    <submittedName>
        <fullName evidence="9">Cation:proton antiporter</fullName>
    </submittedName>
</protein>
<evidence type="ECO:0000313" key="10">
    <source>
        <dbReference type="Proteomes" id="UP001601442"/>
    </source>
</evidence>
<evidence type="ECO:0000256" key="2">
    <source>
        <dbReference type="ARBA" id="ARBA00022448"/>
    </source>
</evidence>
<name>A0ABW6PDU9_9NOCA</name>
<evidence type="ECO:0000313" key="9">
    <source>
        <dbReference type="EMBL" id="MFF0501277.1"/>
    </source>
</evidence>
<evidence type="ECO:0000256" key="4">
    <source>
        <dbReference type="ARBA" id="ARBA00022989"/>
    </source>
</evidence>
<evidence type="ECO:0000259" key="8">
    <source>
        <dbReference type="Pfam" id="PF00999"/>
    </source>
</evidence>
<feature type="transmembrane region" description="Helical" evidence="7">
    <location>
        <begin position="245"/>
        <end position="261"/>
    </location>
</feature>
<dbReference type="RefSeq" id="WP_387401183.1">
    <property type="nucleotide sequence ID" value="NZ_JBIAMT010000008.1"/>
</dbReference>
<evidence type="ECO:0000256" key="1">
    <source>
        <dbReference type="ARBA" id="ARBA00004141"/>
    </source>
</evidence>
<feature type="transmembrane region" description="Helical" evidence="7">
    <location>
        <begin position="302"/>
        <end position="322"/>
    </location>
</feature>
<dbReference type="Gene3D" id="1.20.1530.20">
    <property type="match status" value="1"/>
</dbReference>